<keyword evidence="5" id="KW-1185">Reference proteome</keyword>
<name>A0ABS4RHJ8_9BACI</name>
<dbReference type="InterPro" id="IPR041378">
    <property type="entry name" value="S-layer_SbsC_C"/>
</dbReference>
<dbReference type="EMBL" id="JAGIKZ010000019">
    <property type="protein sequence ID" value="MBP2242358.1"/>
    <property type="molecule type" value="Genomic_DNA"/>
</dbReference>
<dbReference type="Gene3D" id="1.20.58.790">
    <property type="match status" value="1"/>
</dbReference>
<evidence type="ECO:0000313" key="4">
    <source>
        <dbReference type="EMBL" id="MBP2242358.1"/>
    </source>
</evidence>
<feature type="domain" description="SbsC C-terminal" evidence="3">
    <location>
        <begin position="50"/>
        <end position="181"/>
    </location>
</feature>
<organism evidence="4 5">
    <name type="scientific">Cytobacillus eiseniae</name>
    <dbReference type="NCBI Taxonomy" id="762947"/>
    <lineage>
        <taxon>Bacteria</taxon>
        <taxon>Bacillati</taxon>
        <taxon>Bacillota</taxon>
        <taxon>Bacilli</taxon>
        <taxon>Bacillales</taxon>
        <taxon>Bacillaceae</taxon>
        <taxon>Cytobacillus</taxon>
    </lineage>
</organism>
<feature type="chain" id="PRO_5045285884" description="SbsC C-terminal domain-containing protein" evidence="2">
    <location>
        <begin position="29"/>
        <end position="879"/>
    </location>
</feature>
<dbReference type="RefSeq" id="WP_162840504.1">
    <property type="nucleotide sequence ID" value="NZ_JAGIKZ010000019.1"/>
</dbReference>
<evidence type="ECO:0000259" key="3">
    <source>
        <dbReference type="Pfam" id="PF18058"/>
    </source>
</evidence>
<keyword evidence="1 2" id="KW-0732">Signal</keyword>
<proteinExistence type="predicted"/>
<sequence length="879" mass="91936">MDKKKAIKVLGATAIAASAFVATSPAGADAAANDVQSLVKKAKDAGTVLKWAISTEGSADGTTRPWAQYNAAKDTRDAAVAAINKLSAAEKAGYLADIEQNVTLHINRAMSYIDAITAGEKINVKKEALEAQIEKNLIDDNTEAAYHALSTEIRKQAILLDRVYGQSTRDEIRDNYKKSAETVRDSVKYEVSAKIELDLAAKAIAADDTATADKHLTEAAKYMKDVKNETMKAALVKTVTELEAQMTPEVKSVSSINATQVEIKFNKVVDPASLFTNGKDGAFKANTVSLTSLDIIAPGALSGTLSEDGKTLIVTAENPLSKRYDVVVDNVLTKEGKTFPKYAKMSTFEADATAPSIISTTRVSANSVKVIFSEPIKSLGTVSYKLADGTTVATSNVTNDFTPGSKEVTFTLGAGIAVNKEVIATFIGAQDQAGNLMSPNPATVSLVKGDKDGVAPTVSTITQTGAKTFALKFSEQLFAKPVVKINGSTVTTSDVVQDTTDPTVYNVTSSSVLDGATTIAVESFTDLSGEVGTNLSKVITFVKETAAPKMVTSAVVTDATDKKEYLEITFDKDVVLSTPTVDATSGSYVKDFVTTSLVDGDIAPKTVAYKSATDKKIVRVDLATFLGANDVKGANYKLNLSFTGITSAANVTANNVQVTFTRGEDGIAANTDIVAVTNVAQGSDNNKVAITFDKAVDGGSAINPENYKIDGAIVESVTLNAAVTSGSSTTQVAILNLKEGSNGFTGTRNINITNVKALGSTKTMNPYFINTITLNENVAPVVTSAELTATNKITLTFSEAVTDSSANDFEVLIGGKSQGIIEEVSAGIGSANTTVVVTITGIDATELAQGISLKGLSTLDIVDAAGNKLSVPANITVSH</sequence>
<reference evidence="4 5" key="1">
    <citation type="submission" date="2021-03" db="EMBL/GenBank/DDBJ databases">
        <title>Genomic Encyclopedia of Type Strains, Phase IV (KMG-IV): sequencing the most valuable type-strain genomes for metagenomic binning, comparative biology and taxonomic classification.</title>
        <authorList>
            <person name="Goeker M."/>
        </authorList>
    </citation>
    <scope>NUCLEOTIDE SEQUENCE [LARGE SCALE GENOMIC DNA]</scope>
    <source>
        <strain evidence="4 5">DSM 26675</strain>
    </source>
</reference>
<dbReference type="Proteomes" id="UP001519293">
    <property type="component" value="Unassembled WGS sequence"/>
</dbReference>
<evidence type="ECO:0000256" key="1">
    <source>
        <dbReference type="ARBA" id="ARBA00022729"/>
    </source>
</evidence>
<accession>A0ABS4RHJ8</accession>
<feature type="signal peptide" evidence="2">
    <location>
        <begin position="1"/>
        <end position="28"/>
    </location>
</feature>
<evidence type="ECO:0000256" key="2">
    <source>
        <dbReference type="SAM" id="SignalP"/>
    </source>
</evidence>
<dbReference type="Gene3D" id="2.60.40.1220">
    <property type="match status" value="3"/>
</dbReference>
<gene>
    <name evidence="4" type="ORF">J2Z40_002932</name>
</gene>
<protein>
    <recommendedName>
        <fullName evidence="3">SbsC C-terminal domain-containing protein</fullName>
    </recommendedName>
</protein>
<evidence type="ECO:0000313" key="5">
    <source>
        <dbReference type="Proteomes" id="UP001519293"/>
    </source>
</evidence>
<comment type="caution">
    <text evidence="4">The sequence shown here is derived from an EMBL/GenBank/DDBJ whole genome shotgun (WGS) entry which is preliminary data.</text>
</comment>
<dbReference type="InterPro" id="IPR014755">
    <property type="entry name" value="Cu-Rt/internalin_Ig-like"/>
</dbReference>
<dbReference type="Gene3D" id="1.20.58.780">
    <property type="match status" value="1"/>
</dbReference>
<dbReference type="Pfam" id="PF18058">
    <property type="entry name" value="SbsC_C"/>
    <property type="match status" value="1"/>
</dbReference>